<evidence type="ECO:0000313" key="3">
    <source>
        <dbReference type="Proteomes" id="UP000041254"/>
    </source>
</evidence>
<accession>A0A0G4EAY3</accession>
<feature type="compositionally biased region" description="Low complexity" evidence="1">
    <location>
        <begin position="485"/>
        <end position="498"/>
    </location>
</feature>
<feature type="region of interest" description="Disordered" evidence="1">
    <location>
        <begin position="596"/>
        <end position="625"/>
    </location>
</feature>
<dbReference type="InParanoid" id="A0A0G4EAY3"/>
<feature type="region of interest" description="Disordered" evidence="1">
    <location>
        <begin position="389"/>
        <end position="500"/>
    </location>
</feature>
<feature type="compositionally biased region" description="Polar residues" evidence="1">
    <location>
        <begin position="429"/>
        <end position="439"/>
    </location>
</feature>
<feature type="compositionally biased region" description="Basic and acidic residues" evidence="1">
    <location>
        <begin position="220"/>
        <end position="237"/>
    </location>
</feature>
<feature type="compositionally biased region" description="Polar residues" evidence="1">
    <location>
        <begin position="74"/>
        <end position="87"/>
    </location>
</feature>
<dbReference type="VEuPathDB" id="CryptoDB:Vbra_3564"/>
<reference evidence="2 3" key="1">
    <citation type="submission" date="2014-11" db="EMBL/GenBank/DDBJ databases">
        <authorList>
            <person name="Zhu J."/>
            <person name="Qi W."/>
            <person name="Song R."/>
        </authorList>
    </citation>
    <scope>NUCLEOTIDE SEQUENCE [LARGE SCALE GENOMIC DNA]</scope>
</reference>
<feature type="region of interest" description="Disordered" evidence="1">
    <location>
        <begin position="56"/>
        <end position="90"/>
    </location>
</feature>
<organism evidence="2 3">
    <name type="scientific">Vitrella brassicaformis (strain CCMP3155)</name>
    <dbReference type="NCBI Taxonomy" id="1169540"/>
    <lineage>
        <taxon>Eukaryota</taxon>
        <taxon>Sar</taxon>
        <taxon>Alveolata</taxon>
        <taxon>Colpodellida</taxon>
        <taxon>Vitrellaceae</taxon>
        <taxon>Vitrella</taxon>
    </lineage>
</organism>
<evidence type="ECO:0000313" key="2">
    <source>
        <dbReference type="EMBL" id="CEL92458.1"/>
    </source>
</evidence>
<dbReference type="EMBL" id="CDMY01000077">
    <property type="protein sequence ID" value="CEL92458.1"/>
    <property type="molecule type" value="Genomic_DNA"/>
</dbReference>
<evidence type="ECO:0000256" key="1">
    <source>
        <dbReference type="SAM" id="MobiDB-lite"/>
    </source>
</evidence>
<feature type="compositionally biased region" description="Polar residues" evidence="1">
    <location>
        <begin position="603"/>
        <end position="614"/>
    </location>
</feature>
<feature type="compositionally biased region" description="Polar residues" evidence="1">
    <location>
        <begin position="546"/>
        <end position="559"/>
    </location>
</feature>
<feature type="compositionally biased region" description="Polar residues" evidence="1">
    <location>
        <begin position="108"/>
        <end position="120"/>
    </location>
</feature>
<feature type="region of interest" description="Disordered" evidence="1">
    <location>
        <begin position="316"/>
        <end position="375"/>
    </location>
</feature>
<name>A0A0G4EAY3_VITBC</name>
<sequence>MDARMVYLRISDMRNHITRRLATMMEKICGIQSSQATMRDFATRTDMRFDELESLRCQPSQKRKISGSDMHLKPQQSPEVSPTSSAGLRSVPSLECSARLVDAPPVSFTPSPGGHQSQKSTPDRPDPTSSNPAPPERATSVIPDAPALPAVTPDQSQVASITSGSNEDISPTGAKSIVRNVSSVGRTRKSLMQALLPSTHDSKCLDPCLRPSSSSSICKSVDRTPDRSREGDKDDPGQVKLHNAPLPGVTESHQLPLDAPPPLHPSDREVSFRSSSAFQDNVVEKTSPLSVLPRLGDRRPTQLHLGVRRYLSVPAAGKEEGQVESSKTPASVPADKRRLKSFDEEAARKMIEKEKEAHEHKSTADEGPDKSQKGAEFAVLVAAAVTMGRQPKEATSETPTPLAIGRQTDVLVKGRSKLPAAHPIGPPRSYTTSLATRSAPQPHLLQVPNSTPASLEVSPRATPMGGWSPYTRPTGWELRPPGTPPISELQSQPSSSSLTHRSAYYTPMEKSDSFDSFELSVSCETPELQRGPREDICPPPLITDSAGDQSTAADTTLPTVKSPYSRPFLLKEEYMEGGLMQSDRVLYSIGERGESIESEEKMSQGTSNVGSASSVKGKESPCSTT</sequence>
<dbReference type="AlphaFoldDB" id="A0A0G4EAY3"/>
<dbReference type="Proteomes" id="UP000041254">
    <property type="component" value="Unassembled WGS sequence"/>
</dbReference>
<feature type="region of interest" description="Disordered" evidence="1">
    <location>
        <begin position="524"/>
        <end position="562"/>
    </location>
</feature>
<feature type="compositionally biased region" description="Polar residues" evidence="1">
    <location>
        <begin position="153"/>
        <end position="169"/>
    </location>
</feature>
<proteinExistence type="predicted"/>
<keyword evidence="3" id="KW-1185">Reference proteome</keyword>
<protein>
    <submittedName>
        <fullName evidence="2">Uncharacterized protein</fullName>
    </submittedName>
</protein>
<feature type="region of interest" description="Disordered" evidence="1">
    <location>
        <begin position="103"/>
        <end position="174"/>
    </location>
</feature>
<feature type="compositionally biased region" description="Basic and acidic residues" evidence="1">
    <location>
        <begin position="334"/>
        <end position="373"/>
    </location>
</feature>
<gene>
    <name evidence="2" type="ORF">Vbra_3564</name>
</gene>
<feature type="region of interest" description="Disordered" evidence="1">
    <location>
        <begin position="200"/>
        <end position="287"/>
    </location>
</feature>